<feature type="compositionally biased region" description="Polar residues" evidence="7">
    <location>
        <begin position="13"/>
        <end position="24"/>
    </location>
</feature>
<feature type="compositionally biased region" description="Low complexity" evidence="7">
    <location>
        <begin position="396"/>
        <end position="407"/>
    </location>
</feature>
<dbReference type="Gene3D" id="1.20.1630.10">
    <property type="entry name" value="Formate dehydrogenase/DMSO reductase domain"/>
    <property type="match status" value="1"/>
</dbReference>
<feature type="compositionally biased region" description="Basic and acidic residues" evidence="7">
    <location>
        <begin position="1"/>
        <end position="11"/>
    </location>
</feature>
<keyword evidence="4" id="KW-0812">Transmembrane</keyword>
<proteinExistence type="inferred from homology"/>
<evidence type="ECO:0000256" key="1">
    <source>
        <dbReference type="ARBA" id="ARBA00004651"/>
    </source>
</evidence>
<feature type="region of interest" description="Disordered" evidence="7">
    <location>
        <begin position="387"/>
        <end position="434"/>
    </location>
</feature>
<dbReference type="PANTHER" id="PTHR34856">
    <property type="entry name" value="PROTEIN NRFD"/>
    <property type="match status" value="1"/>
</dbReference>
<organism evidence="8 9">
    <name type="scientific">Microlunatus spumicola</name>
    <dbReference type="NCBI Taxonomy" id="81499"/>
    <lineage>
        <taxon>Bacteria</taxon>
        <taxon>Bacillati</taxon>
        <taxon>Actinomycetota</taxon>
        <taxon>Actinomycetes</taxon>
        <taxon>Propionibacteriales</taxon>
        <taxon>Propionibacteriaceae</taxon>
        <taxon>Microlunatus</taxon>
    </lineage>
</organism>
<feature type="compositionally biased region" description="Basic residues" evidence="7">
    <location>
        <begin position="63"/>
        <end position="74"/>
    </location>
</feature>
<accession>A0ABP6XQJ6</accession>
<evidence type="ECO:0000313" key="9">
    <source>
        <dbReference type="Proteomes" id="UP001500767"/>
    </source>
</evidence>
<evidence type="ECO:0000256" key="2">
    <source>
        <dbReference type="ARBA" id="ARBA00008929"/>
    </source>
</evidence>
<reference evidence="9" key="1">
    <citation type="journal article" date="2019" name="Int. J. Syst. Evol. Microbiol.">
        <title>The Global Catalogue of Microorganisms (GCM) 10K type strain sequencing project: providing services to taxonomists for standard genome sequencing and annotation.</title>
        <authorList>
            <consortium name="The Broad Institute Genomics Platform"/>
            <consortium name="The Broad Institute Genome Sequencing Center for Infectious Disease"/>
            <person name="Wu L."/>
            <person name="Ma J."/>
        </authorList>
    </citation>
    <scope>NUCLEOTIDE SEQUENCE [LARGE SCALE GENOMIC DNA]</scope>
    <source>
        <strain evidence="9">JCM 16540</strain>
    </source>
</reference>
<feature type="region of interest" description="Disordered" evidence="7">
    <location>
        <begin position="1"/>
        <end position="78"/>
    </location>
</feature>
<dbReference type="EMBL" id="BAAAYR010000004">
    <property type="protein sequence ID" value="GAA3571024.1"/>
    <property type="molecule type" value="Genomic_DNA"/>
</dbReference>
<sequence length="434" mass="45272">MTPGSSDRDVDNQIGQQKTGQAANPTHEDGPRLRDEGIRAVPGTEGQASATATARRTGGGGRGKGKGGGRRRKGRAEELMVPDATFTTYYGRQVVKATPWEADIPFYLFAGGLAGGSSLLAAGADLSGRPHLRRNARITAVLALSASGLALVHDLGRPERFYNMLRVFKPTSPMSMGTWILTAYAPGSVVAGAAEVARLLDVEKFLPARLRFLTSLLDWAARPGGLEAALLAPAVASYTAVLLTDTSTPAWHEAHRELPFVFVGSAAAASGGLAMVTSPLVETGPARLLAVIGATVELVVEHQMEKSMGFTAGALHEGTPGRLMRASKILTAVGGAGALLLGRRHRAYAVASGLALVAGSVCTRFGVFEAGQESARDPKYTVVPQRERLDARRAAEAAGVPTGAAPTSVRPGPPADDSQTTDPTVDHTPHPQEN</sequence>
<dbReference type="PANTHER" id="PTHR34856:SF2">
    <property type="entry name" value="PROTEIN NRFD"/>
    <property type="match status" value="1"/>
</dbReference>
<comment type="caution">
    <text evidence="8">The sequence shown here is derived from an EMBL/GenBank/DDBJ whole genome shotgun (WGS) entry which is preliminary data.</text>
</comment>
<dbReference type="InterPro" id="IPR005614">
    <property type="entry name" value="NrfD-like"/>
</dbReference>
<evidence type="ECO:0008006" key="10">
    <source>
        <dbReference type="Google" id="ProtNLM"/>
    </source>
</evidence>
<dbReference type="InterPro" id="IPR052049">
    <property type="entry name" value="Electron_transfer_protein"/>
</dbReference>
<keyword evidence="6" id="KW-0472">Membrane</keyword>
<comment type="similarity">
    <text evidence="2">Belongs to the NrfD family.</text>
</comment>
<evidence type="ECO:0000256" key="6">
    <source>
        <dbReference type="ARBA" id="ARBA00023136"/>
    </source>
</evidence>
<gene>
    <name evidence="8" type="ORF">GCM10022197_29360</name>
</gene>
<dbReference type="RefSeq" id="WP_204913371.1">
    <property type="nucleotide sequence ID" value="NZ_BAAAYR010000004.1"/>
</dbReference>
<keyword evidence="5" id="KW-1133">Transmembrane helix</keyword>
<dbReference type="Proteomes" id="UP001500767">
    <property type="component" value="Unassembled WGS sequence"/>
</dbReference>
<evidence type="ECO:0000256" key="4">
    <source>
        <dbReference type="ARBA" id="ARBA00022692"/>
    </source>
</evidence>
<feature type="compositionally biased region" description="Basic and acidic residues" evidence="7">
    <location>
        <begin position="424"/>
        <end position="434"/>
    </location>
</feature>
<dbReference type="Pfam" id="PF03916">
    <property type="entry name" value="NrfD"/>
    <property type="match status" value="1"/>
</dbReference>
<evidence type="ECO:0000313" key="8">
    <source>
        <dbReference type="EMBL" id="GAA3571024.1"/>
    </source>
</evidence>
<keyword evidence="3" id="KW-1003">Cell membrane</keyword>
<evidence type="ECO:0000256" key="3">
    <source>
        <dbReference type="ARBA" id="ARBA00022475"/>
    </source>
</evidence>
<evidence type="ECO:0000256" key="7">
    <source>
        <dbReference type="SAM" id="MobiDB-lite"/>
    </source>
</evidence>
<comment type="subcellular location">
    <subcellularLocation>
        <location evidence="1">Cell membrane</location>
        <topology evidence="1">Multi-pass membrane protein</topology>
    </subcellularLocation>
</comment>
<feature type="compositionally biased region" description="Basic and acidic residues" evidence="7">
    <location>
        <begin position="26"/>
        <end position="38"/>
    </location>
</feature>
<evidence type="ECO:0000256" key="5">
    <source>
        <dbReference type="ARBA" id="ARBA00022989"/>
    </source>
</evidence>
<protein>
    <recommendedName>
        <fullName evidence="10">Polysulphide reductase, NrfD</fullName>
    </recommendedName>
</protein>
<keyword evidence="9" id="KW-1185">Reference proteome</keyword>
<name>A0ABP6XQJ6_9ACTN</name>